<dbReference type="Pfam" id="PF18556">
    <property type="entry name" value="TetR_C_35"/>
    <property type="match status" value="1"/>
</dbReference>
<feature type="DNA-binding region" description="H-T-H motif" evidence="4">
    <location>
        <begin position="36"/>
        <end position="55"/>
    </location>
</feature>
<dbReference type="InterPro" id="IPR001647">
    <property type="entry name" value="HTH_TetR"/>
</dbReference>
<dbReference type="RefSeq" id="WP_239075716.1">
    <property type="nucleotide sequence ID" value="NZ_BAAAQJ010000007.1"/>
</dbReference>
<sequence>MDTTSRYRDAARQRMRDAIVDAARELTVARGWDAVRMADVAARVGVSRQTVYNEFGSKAALAGALAEAETERFVAGVREALYAHDDMRDAAYAAIFQVLDQAADNPLIKAIVTSARGGADPLLPYLTTRAEHVLVAAAAVLQQWVADRIPDLPADAVAFGAESIIRLVVSHIVMPLAPVDQTANALADLAIRFIADPVTPAPRERH</sequence>
<feature type="domain" description="HTH tetR-type" evidence="5">
    <location>
        <begin position="13"/>
        <end position="73"/>
    </location>
</feature>
<dbReference type="InterPro" id="IPR050109">
    <property type="entry name" value="HTH-type_TetR-like_transc_reg"/>
</dbReference>
<evidence type="ECO:0000259" key="5">
    <source>
        <dbReference type="PROSITE" id="PS50977"/>
    </source>
</evidence>
<keyword evidence="7" id="KW-1185">Reference proteome</keyword>
<evidence type="ECO:0000313" key="6">
    <source>
        <dbReference type="EMBL" id="GIG76380.1"/>
    </source>
</evidence>
<dbReference type="PANTHER" id="PTHR30055">
    <property type="entry name" value="HTH-TYPE TRANSCRIPTIONAL REGULATOR RUTR"/>
    <property type="match status" value="1"/>
</dbReference>
<accession>A0A8J3M3T2</accession>
<dbReference type="SUPFAM" id="SSF46689">
    <property type="entry name" value="Homeodomain-like"/>
    <property type="match status" value="1"/>
</dbReference>
<dbReference type="PROSITE" id="PS50977">
    <property type="entry name" value="HTH_TETR_2"/>
    <property type="match status" value="1"/>
</dbReference>
<dbReference type="Proteomes" id="UP000653674">
    <property type="component" value="Unassembled WGS sequence"/>
</dbReference>
<dbReference type="PRINTS" id="PR00455">
    <property type="entry name" value="HTHTETR"/>
</dbReference>
<comment type="caution">
    <text evidence="6">The sequence shown here is derived from an EMBL/GenBank/DDBJ whole genome shotgun (WGS) entry which is preliminary data.</text>
</comment>
<organism evidence="6 7">
    <name type="scientific">Planosporangium flavigriseum</name>
    <dbReference type="NCBI Taxonomy" id="373681"/>
    <lineage>
        <taxon>Bacteria</taxon>
        <taxon>Bacillati</taxon>
        <taxon>Actinomycetota</taxon>
        <taxon>Actinomycetes</taxon>
        <taxon>Micromonosporales</taxon>
        <taxon>Micromonosporaceae</taxon>
        <taxon>Planosporangium</taxon>
    </lineage>
</organism>
<protein>
    <submittedName>
        <fullName evidence="6">TetR family transcriptional regulator</fullName>
    </submittedName>
</protein>
<dbReference type="Gene3D" id="1.10.357.10">
    <property type="entry name" value="Tetracycline Repressor, domain 2"/>
    <property type="match status" value="1"/>
</dbReference>
<proteinExistence type="predicted"/>
<evidence type="ECO:0000256" key="3">
    <source>
        <dbReference type="ARBA" id="ARBA00023163"/>
    </source>
</evidence>
<dbReference type="PANTHER" id="PTHR30055:SF234">
    <property type="entry name" value="HTH-TYPE TRANSCRIPTIONAL REGULATOR BETI"/>
    <property type="match status" value="1"/>
</dbReference>
<dbReference type="InterPro" id="IPR009057">
    <property type="entry name" value="Homeodomain-like_sf"/>
</dbReference>
<evidence type="ECO:0000256" key="1">
    <source>
        <dbReference type="ARBA" id="ARBA00023015"/>
    </source>
</evidence>
<dbReference type="InterPro" id="IPR040611">
    <property type="entry name" value="AlkX_C"/>
</dbReference>
<keyword evidence="1" id="KW-0805">Transcription regulation</keyword>
<keyword evidence="2 4" id="KW-0238">DNA-binding</keyword>
<evidence type="ECO:0000313" key="7">
    <source>
        <dbReference type="Proteomes" id="UP000653674"/>
    </source>
</evidence>
<dbReference type="AlphaFoldDB" id="A0A8J3M3T2"/>
<dbReference type="Pfam" id="PF00440">
    <property type="entry name" value="TetR_N"/>
    <property type="match status" value="1"/>
</dbReference>
<dbReference type="EMBL" id="BONU01000053">
    <property type="protein sequence ID" value="GIG76380.1"/>
    <property type="molecule type" value="Genomic_DNA"/>
</dbReference>
<dbReference type="GO" id="GO:0003700">
    <property type="term" value="F:DNA-binding transcription factor activity"/>
    <property type="evidence" value="ECO:0007669"/>
    <property type="project" value="TreeGrafter"/>
</dbReference>
<name>A0A8J3M3T2_9ACTN</name>
<reference evidence="6" key="1">
    <citation type="submission" date="2021-01" db="EMBL/GenBank/DDBJ databases">
        <title>Whole genome shotgun sequence of Planosporangium flavigriseum NBRC 105377.</title>
        <authorList>
            <person name="Komaki H."/>
            <person name="Tamura T."/>
        </authorList>
    </citation>
    <scope>NUCLEOTIDE SEQUENCE</scope>
    <source>
        <strain evidence="6">NBRC 105377</strain>
    </source>
</reference>
<evidence type="ECO:0000256" key="4">
    <source>
        <dbReference type="PROSITE-ProRule" id="PRU00335"/>
    </source>
</evidence>
<evidence type="ECO:0000256" key="2">
    <source>
        <dbReference type="ARBA" id="ARBA00023125"/>
    </source>
</evidence>
<gene>
    <name evidence="6" type="ORF">Pfl04_47840</name>
</gene>
<dbReference type="GO" id="GO:0000976">
    <property type="term" value="F:transcription cis-regulatory region binding"/>
    <property type="evidence" value="ECO:0007669"/>
    <property type="project" value="TreeGrafter"/>
</dbReference>
<keyword evidence="3" id="KW-0804">Transcription</keyword>